<dbReference type="KEGG" id="adi:B5T_01239"/>
<accession>K0CCV1</accession>
<keyword evidence="3" id="KW-1185">Reference proteome</keyword>
<dbReference type="HOGENOM" id="CLU_712968_0_0_6"/>
<proteinExistence type="predicted"/>
<name>K0CCV1_ALCDB</name>
<dbReference type="PATRIC" id="fig|930169.3.peg.1217"/>
<keyword evidence="1" id="KW-0812">Transmembrane</keyword>
<evidence type="ECO:0000256" key="1">
    <source>
        <dbReference type="SAM" id="Phobius"/>
    </source>
</evidence>
<evidence type="ECO:0000313" key="3">
    <source>
        <dbReference type="Proteomes" id="UP000006286"/>
    </source>
</evidence>
<dbReference type="Proteomes" id="UP000006286">
    <property type="component" value="Chromosome"/>
</dbReference>
<evidence type="ECO:0000313" key="2">
    <source>
        <dbReference type="EMBL" id="AFT69522.1"/>
    </source>
</evidence>
<reference evidence="2 3" key="1">
    <citation type="journal article" date="2012" name="J. Bacteriol.">
        <title>Complete genome sequence of Alcanivorax dieselolei type strain B5.</title>
        <authorList>
            <person name="Lai Q."/>
            <person name="Li W."/>
            <person name="Shao Z."/>
        </authorList>
    </citation>
    <scope>NUCLEOTIDE SEQUENCE [LARGE SCALE GENOMIC DNA]</scope>
    <source>
        <strain evidence="3">DSM 16502 / CGMCC 1.3690 / B-5</strain>
    </source>
</reference>
<sequence>MIGTLLTSFSFTDDGQGLLEERPLSGPWVRPPLLAPNRWYEMTKARLEWKVSGLLPIPIPDNCKYFQKRCDLGYSSRVFGRSDIDVQTFTLTPTSLFHQLIDAENVRSCDIPTKSLPYDIEVRGMRLLVSFRIRVFFNQVMVVTVRVLPQLEEPFEDLITLSVLSNHPSLEALIRTIFNAHFCPKPSFMAVQGKVSKPLIRIYDRESSDQELVDLVSRHPGMNGRATSEMLAKNSELNFNDDLMLIDKQGVVLRCGSLDRIGQHNRFRRVEALFEYAMCLSTFIESEVNGLTSMESTGSSEWRDAHLRLVERDVVPKSVSARRAWQLISSELQLANLEDGGVPEGLELYPDLTASKKHWYERPLGLIFIGVSVVILSTVLVSVLGLG</sequence>
<gene>
    <name evidence="2" type="ordered locus">B5T_01239</name>
</gene>
<feature type="transmembrane region" description="Helical" evidence="1">
    <location>
        <begin position="364"/>
        <end position="386"/>
    </location>
</feature>
<keyword evidence="1" id="KW-1133">Transmembrane helix</keyword>
<keyword evidence="1" id="KW-0472">Membrane</keyword>
<dbReference type="AlphaFoldDB" id="K0CCV1"/>
<dbReference type="EMBL" id="CP003466">
    <property type="protein sequence ID" value="AFT69522.1"/>
    <property type="molecule type" value="Genomic_DNA"/>
</dbReference>
<protein>
    <submittedName>
        <fullName evidence="2">Uncharacterized protein</fullName>
    </submittedName>
</protein>
<organism evidence="2 3">
    <name type="scientific">Alcanivorax dieselolei (strain DSM 16502 / CGMCC 1.3690 / MCCC 1A00001 / B-5)</name>
    <name type="common">Alloalcanivorax dieselolei</name>
    <dbReference type="NCBI Taxonomy" id="930169"/>
    <lineage>
        <taxon>Bacteria</taxon>
        <taxon>Pseudomonadati</taxon>
        <taxon>Pseudomonadota</taxon>
        <taxon>Gammaproteobacteria</taxon>
        <taxon>Oceanospirillales</taxon>
        <taxon>Alcanivoracaceae</taxon>
        <taxon>Alloalcanivorax</taxon>
    </lineage>
</organism>